<dbReference type="NCBIfam" id="NF033832">
    <property type="entry name" value="sce7726_fam"/>
    <property type="match status" value="1"/>
</dbReference>
<name>H1DHA5_9BACT</name>
<reference evidence="1 2" key="1">
    <citation type="submission" date="2012-01" db="EMBL/GenBank/DDBJ databases">
        <title>The Genome Sequence of Odoribacter laneus YIT 12061.</title>
        <authorList>
            <consortium name="The Broad Institute Genome Sequencing Platform"/>
            <person name="Earl A."/>
            <person name="Ward D."/>
            <person name="Feldgarden M."/>
            <person name="Gevers D."/>
            <person name="Morotomi M."/>
            <person name="Young S.K."/>
            <person name="Zeng Q."/>
            <person name="Gargeya S."/>
            <person name="Fitzgerald M."/>
            <person name="Haas B."/>
            <person name="Abouelleil A."/>
            <person name="Alvarado L."/>
            <person name="Arachchi H.M."/>
            <person name="Berlin A."/>
            <person name="Chapman S.B."/>
            <person name="Gearin G."/>
            <person name="Goldberg J."/>
            <person name="Griggs A."/>
            <person name="Gujja S."/>
            <person name="Hansen M."/>
            <person name="Heiman D."/>
            <person name="Howarth C."/>
            <person name="Larimer J."/>
            <person name="Lui A."/>
            <person name="MacDonald P.J.P."/>
            <person name="McCowen C."/>
            <person name="Montmayeur A."/>
            <person name="Murphy C."/>
            <person name="Neiman D."/>
            <person name="Pearson M."/>
            <person name="Priest M."/>
            <person name="Roberts A."/>
            <person name="Saif S."/>
            <person name="Shea T."/>
            <person name="Sisk P."/>
            <person name="Stolte C."/>
            <person name="Sykes S."/>
            <person name="Wortman J."/>
            <person name="Nusbaum C."/>
            <person name="Birren B."/>
        </authorList>
    </citation>
    <scope>NUCLEOTIDE SEQUENCE [LARGE SCALE GENOMIC DNA]</scope>
    <source>
        <strain evidence="1 2">YIT 12061</strain>
    </source>
</reference>
<dbReference type="HOGENOM" id="CLU_114093_0_0_10"/>
<evidence type="ECO:0008006" key="3">
    <source>
        <dbReference type="Google" id="ProtNLM"/>
    </source>
</evidence>
<protein>
    <recommendedName>
        <fullName evidence="3">Sce7726 family protein</fullName>
    </recommendedName>
</protein>
<dbReference type="GeneID" id="98070655"/>
<dbReference type="eggNOG" id="ENOG50330KG">
    <property type="taxonomic scope" value="Bacteria"/>
</dbReference>
<dbReference type="Proteomes" id="UP000004892">
    <property type="component" value="Unassembled WGS sequence"/>
</dbReference>
<evidence type="ECO:0000313" key="2">
    <source>
        <dbReference type="Proteomes" id="UP000004892"/>
    </source>
</evidence>
<organism evidence="1 2">
    <name type="scientific">Odoribacter laneus YIT 12061</name>
    <dbReference type="NCBI Taxonomy" id="742817"/>
    <lineage>
        <taxon>Bacteria</taxon>
        <taxon>Pseudomonadati</taxon>
        <taxon>Bacteroidota</taxon>
        <taxon>Bacteroidia</taxon>
        <taxon>Bacteroidales</taxon>
        <taxon>Odoribacteraceae</taxon>
        <taxon>Odoribacter</taxon>
    </lineage>
</organism>
<dbReference type="RefSeq" id="WP_009136789.1">
    <property type="nucleotide sequence ID" value="NZ_JH594596.1"/>
</dbReference>
<dbReference type="AlphaFoldDB" id="H1DHA5"/>
<proteinExistence type="predicted"/>
<comment type="caution">
    <text evidence="1">The sequence shown here is derived from an EMBL/GenBank/DDBJ whole genome shotgun (WGS) entry which is preliminary data.</text>
</comment>
<keyword evidence="2" id="KW-1185">Reference proteome</keyword>
<accession>H1DHA5</accession>
<gene>
    <name evidence="1" type="ORF">HMPREF9449_01641</name>
</gene>
<dbReference type="PATRIC" id="fig|742817.3.peg.1751"/>
<dbReference type="EMBL" id="ADMC01000022">
    <property type="protein sequence ID" value="EHP47788.1"/>
    <property type="molecule type" value="Genomic_DNA"/>
</dbReference>
<sequence length="204" mass="23973">MIIGKIDLHPNENIIKAALINNYAHINSKPFVVCSELTISEESKIVDLVFCKDNLSYAYEIKAWNDDMRRLPAQLDAYCKLFDYIYVATTANHLDQLQLIPDFVGIVLYSTKTKKIVYKRRAKKNHLIDKKELLMSIPISYIRNNSPYSKYTRSDNDLFSFFQAHNLFIKHTSSKCRWTNNDLETILHYEDILMNTNYISLDYR</sequence>
<evidence type="ECO:0000313" key="1">
    <source>
        <dbReference type="EMBL" id="EHP47788.1"/>
    </source>
</evidence>
<dbReference type="InterPro" id="IPR047729">
    <property type="entry name" value="Sce7726-like"/>
</dbReference>